<keyword evidence="10" id="KW-0539">Nucleus</keyword>
<evidence type="ECO:0000256" key="1">
    <source>
        <dbReference type="ARBA" id="ARBA00004123"/>
    </source>
</evidence>
<evidence type="ECO:0000313" key="14">
    <source>
        <dbReference type="EMBL" id="CAH0547433.1"/>
    </source>
</evidence>
<evidence type="ECO:0000256" key="9">
    <source>
        <dbReference type="ARBA" id="ARBA00023163"/>
    </source>
</evidence>
<dbReference type="AlphaFoldDB" id="A0A9P0ATF2"/>
<keyword evidence="4" id="KW-0677">Repeat</keyword>
<comment type="similarity">
    <text evidence="2">Belongs to the krueppel C2H2-type zinc-finger protein family.</text>
</comment>
<dbReference type="PANTHER" id="PTHR24406">
    <property type="entry name" value="TRANSCRIPTIONAL REPRESSOR CTCFL-RELATED"/>
    <property type="match status" value="1"/>
</dbReference>
<feature type="region of interest" description="Disordered" evidence="12">
    <location>
        <begin position="17"/>
        <end position="50"/>
    </location>
</feature>
<protein>
    <recommendedName>
        <fullName evidence="13">C2H2-type domain-containing protein</fullName>
    </recommendedName>
</protein>
<dbReference type="InterPro" id="IPR036236">
    <property type="entry name" value="Znf_C2H2_sf"/>
</dbReference>
<evidence type="ECO:0000256" key="7">
    <source>
        <dbReference type="ARBA" id="ARBA00023015"/>
    </source>
</evidence>
<evidence type="ECO:0000259" key="13">
    <source>
        <dbReference type="PROSITE" id="PS50157"/>
    </source>
</evidence>
<evidence type="ECO:0000256" key="4">
    <source>
        <dbReference type="ARBA" id="ARBA00022737"/>
    </source>
</evidence>
<dbReference type="Pfam" id="PF13909">
    <property type="entry name" value="zf-H2C2_5"/>
    <property type="match status" value="1"/>
</dbReference>
<evidence type="ECO:0000256" key="2">
    <source>
        <dbReference type="ARBA" id="ARBA00006991"/>
    </source>
</evidence>
<evidence type="ECO:0000256" key="6">
    <source>
        <dbReference type="ARBA" id="ARBA00022833"/>
    </source>
</evidence>
<dbReference type="SUPFAM" id="SSF57667">
    <property type="entry name" value="beta-beta-alpha zinc fingers"/>
    <property type="match status" value="2"/>
</dbReference>
<dbReference type="GO" id="GO:0008270">
    <property type="term" value="F:zinc ion binding"/>
    <property type="evidence" value="ECO:0007669"/>
    <property type="project" value="UniProtKB-KW"/>
</dbReference>
<evidence type="ECO:0000256" key="10">
    <source>
        <dbReference type="ARBA" id="ARBA00023242"/>
    </source>
</evidence>
<dbReference type="EMBL" id="OV121132">
    <property type="protein sequence ID" value="CAH0547433.1"/>
    <property type="molecule type" value="Genomic_DNA"/>
</dbReference>
<evidence type="ECO:0000256" key="5">
    <source>
        <dbReference type="ARBA" id="ARBA00022771"/>
    </source>
</evidence>
<dbReference type="Gene3D" id="3.30.160.60">
    <property type="entry name" value="Classic Zinc Finger"/>
    <property type="match status" value="2"/>
</dbReference>
<keyword evidence="9" id="KW-0804">Transcription</keyword>
<dbReference type="InterPro" id="IPR013087">
    <property type="entry name" value="Znf_C2H2_type"/>
</dbReference>
<keyword evidence="3" id="KW-0479">Metal-binding</keyword>
<organism evidence="14 15">
    <name type="scientific">Brassicogethes aeneus</name>
    <name type="common">Rape pollen beetle</name>
    <name type="synonym">Meligethes aeneus</name>
    <dbReference type="NCBI Taxonomy" id="1431903"/>
    <lineage>
        <taxon>Eukaryota</taxon>
        <taxon>Metazoa</taxon>
        <taxon>Ecdysozoa</taxon>
        <taxon>Arthropoda</taxon>
        <taxon>Hexapoda</taxon>
        <taxon>Insecta</taxon>
        <taxon>Pterygota</taxon>
        <taxon>Neoptera</taxon>
        <taxon>Endopterygota</taxon>
        <taxon>Coleoptera</taxon>
        <taxon>Polyphaga</taxon>
        <taxon>Cucujiformia</taxon>
        <taxon>Nitidulidae</taxon>
        <taxon>Meligethinae</taxon>
        <taxon>Brassicogethes</taxon>
    </lineage>
</organism>
<keyword evidence="6" id="KW-0862">Zinc</keyword>
<dbReference type="GO" id="GO:0005634">
    <property type="term" value="C:nucleus"/>
    <property type="evidence" value="ECO:0007669"/>
    <property type="project" value="UniProtKB-SubCell"/>
</dbReference>
<evidence type="ECO:0000313" key="15">
    <source>
        <dbReference type="Proteomes" id="UP001154078"/>
    </source>
</evidence>
<keyword evidence="8" id="KW-0238">DNA-binding</keyword>
<accession>A0A9P0ATF2</accession>
<reference evidence="14" key="1">
    <citation type="submission" date="2021-12" db="EMBL/GenBank/DDBJ databases">
        <authorList>
            <person name="King R."/>
        </authorList>
    </citation>
    <scope>NUCLEOTIDE SEQUENCE</scope>
</reference>
<evidence type="ECO:0000256" key="11">
    <source>
        <dbReference type="PROSITE-ProRule" id="PRU00042"/>
    </source>
</evidence>
<feature type="domain" description="C2H2-type" evidence="13">
    <location>
        <begin position="196"/>
        <end position="224"/>
    </location>
</feature>
<dbReference type="SMART" id="SM00355">
    <property type="entry name" value="ZnF_C2H2"/>
    <property type="match status" value="3"/>
</dbReference>
<name>A0A9P0ATF2_BRAAE</name>
<dbReference type="GO" id="GO:0003677">
    <property type="term" value="F:DNA binding"/>
    <property type="evidence" value="ECO:0007669"/>
    <property type="project" value="UniProtKB-KW"/>
</dbReference>
<keyword evidence="15" id="KW-1185">Reference proteome</keyword>
<proteinExistence type="inferred from homology"/>
<dbReference type="FunFam" id="3.30.160.60:FF:000075">
    <property type="entry name" value="Putative zinc finger protein 536"/>
    <property type="match status" value="1"/>
</dbReference>
<evidence type="ECO:0000256" key="8">
    <source>
        <dbReference type="ARBA" id="ARBA00023125"/>
    </source>
</evidence>
<feature type="domain" description="C2H2-type" evidence="13">
    <location>
        <begin position="50"/>
        <end position="77"/>
    </location>
</feature>
<dbReference type="Proteomes" id="UP001154078">
    <property type="component" value="Chromosome 1"/>
</dbReference>
<evidence type="ECO:0000256" key="3">
    <source>
        <dbReference type="ARBA" id="ARBA00022723"/>
    </source>
</evidence>
<evidence type="ECO:0000256" key="12">
    <source>
        <dbReference type="SAM" id="MobiDB-lite"/>
    </source>
</evidence>
<dbReference type="Pfam" id="PF00096">
    <property type="entry name" value="zf-C2H2"/>
    <property type="match status" value="1"/>
</dbReference>
<dbReference type="PROSITE" id="PS50157">
    <property type="entry name" value="ZINC_FINGER_C2H2_2"/>
    <property type="match status" value="3"/>
</dbReference>
<sequence length="235" mass="27802">MFFCKDKFRTEITHEKRFEKKSQKSRSKERKQYFNQRPRKVVSSGEGDEHPCPNCEKSFKVLGSLRRHVKYFCGKKPPPITGYKEISKNNYQCEKCDRTYKTFNTVKEGTLSTKFLEFDNIFVPPSLEHYLINPASKYKKKGQNGDIYKKYSESFLRSGYSEDSQFACKHCGKRYRWKSTMRRHEQVECGGKEPMFKCPRCPYKAKQKGNLGVHIRKHHTQGNENNNNEFNNEDT</sequence>
<comment type="subcellular location">
    <subcellularLocation>
        <location evidence="1">Nucleus</location>
    </subcellularLocation>
</comment>
<feature type="domain" description="C2H2-type" evidence="13">
    <location>
        <begin position="166"/>
        <end position="193"/>
    </location>
</feature>
<keyword evidence="7" id="KW-0805">Transcription regulation</keyword>
<dbReference type="InterPro" id="IPR050888">
    <property type="entry name" value="ZnF_C2H2-type_TF"/>
</dbReference>
<dbReference type="OrthoDB" id="6675812at2759"/>
<keyword evidence="5 11" id="KW-0863">Zinc-finger</keyword>
<gene>
    <name evidence="14" type="ORF">MELIAE_LOCUS1425</name>
</gene>